<dbReference type="PANTHER" id="PTHR21621:SF0">
    <property type="entry name" value="BETA-CITRYLGLUTAMATE SYNTHASE B-RELATED"/>
    <property type="match status" value="1"/>
</dbReference>
<dbReference type="Gene3D" id="3.30.470.20">
    <property type="entry name" value="ATP-grasp fold, B domain"/>
    <property type="match status" value="1"/>
</dbReference>
<keyword evidence="1" id="KW-0547">Nucleotide-binding</keyword>
<dbReference type="SUPFAM" id="SSF56059">
    <property type="entry name" value="Glutathione synthetase ATP-binding domain-like"/>
    <property type="match status" value="1"/>
</dbReference>
<name>A0A832CWW6_9BACT</name>
<gene>
    <name evidence="3" type="ORF">ENS56_06375</name>
</gene>
<evidence type="ECO:0000256" key="1">
    <source>
        <dbReference type="PROSITE-ProRule" id="PRU00409"/>
    </source>
</evidence>
<organism evidence="3">
    <name type="scientific">Ignavibacterium album</name>
    <dbReference type="NCBI Taxonomy" id="591197"/>
    <lineage>
        <taxon>Bacteria</taxon>
        <taxon>Pseudomonadati</taxon>
        <taxon>Ignavibacteriota</taxon>
        <taxon>Ignavibacteria</taxon>
        <taxon>Ignavibacteriales</taxon>
        <taxon>Ignavibacteriaceae</taxon>
        <taxon>Ignavibacterium</taxon>
    </lineage>
</organism>
<proteinExistence type="predicted"/>
<evidence type="ECO:0000313" key="3">
    <source>
        <dbReference type="EMBL" id="HGT47641.1"/>
    </source>
</evidence>
<comment type="caution">
    <text evidence="3">The sequence shown here is derived from an EMBL/GenBank/DDBJ whole genome shotgun (WGS) entry which is preliminary data.</text>
</comment>
<dbReference type="Gene3D" id="3.40.50.20">
    <property type="match status" value="1"/>
</dbReference>
<dbReference type="EMBL" id="DSVI01000007">
    <property type="protein sequence ID" value="HGT47641.1"/>
    <property type="molecule type" value="Genomic_DNA"/>
</dbReference>
<reference evidence="3" key="1">
    <citation type="journal article" date="2020" name="mSystems">
        <title>Genome- and Community-Level Interaction Insights into Carbon Utilization and Element Cycling Functions of Hydrothermarchaeota in Hydrothermal Sediment.</title>
        <authorList>
            <person name="Zhou Z."/>
            <person name="Liu Y."/>
            <person name="Xu W."/>
            <person name="Pan J."/>
            <person name="Luo Z.H."/>
            <person name="Li M."/>
        </authorList>
    </citation>
    <scope>NUCLEOTIDE SEQUENCE [LARGE SCALE GENOMIC DNA]</scope>
    <source>
        <strain evidence="3">SpSt-500</strain>
    </source>
</reference>
<dbReference type="PROSITE" id="PS50975">
    <property type="entry name" value="ATP_GRASP"/>
    <property type="match status" value="1"/>
</dbReference>
<dbReference type="GO" id="GO:0009432">
    <property type="term" value="P:SOS response"/>
    <property type="evidence" value="ECO:0007669"/>
    <property type="project" value="TreeGrafter"/>
</dbReference>
<dbReference type="PANTHER" id="PTHR21621">
    <property type="entry name" value="RIBOSOMAL PROTEIN S6 MODIFICATION PROTEIN"/>
    <property type="match status" value="1"/>
</dbReference>
<dbReference type="InterPro" id="IPR011761">
    <property type="entry name" value="ATP-grasp"/>
</dbReference>
<evidence type="ECO:0000259" key="2">
    <source>
        <dbReference type="PROSITE" id="PS50975"/>
    </source>
</evidence>
<dbReference type="Pfam" id="PF15632">
    <property type="entry name" value="ATPgrasp_Ter"/>
    <property type="match status" value="1"/>
</dbReference>
<protein>
    <submittedName>
        <fullName evidence="3">ATP-grasp domain-containing protein</fullName>
    </submittedName>
</protein>
<dbReference type="GO" id="GO:0046872">
    <property type="term" value="F:metal ion binding"/>
    <property type="evidence" value="ECO:0007669"/>
    <property type="project" value="InterPro"/>
</dbReference>
<keyword evidence="1" id="KW-0067">ATP-binding</keyword>
<dbReference type="GO" id="GO:0018169">
    <property type="term" value="F:ribosomal S6-glutamic acid ligase activity"/>
    <property type="evidence" value="ECO:0007669"/>
    <property type="project" value="TreeGrafter"/>
</dbReference>
<feature type="domain" description="ATP-grasp" evidence="2">
    <location>
        <begin position="125"/>
        <end position="311"/>
    </location>
</feature>
<dbReference type="GO" id="GO:0005737">
    <property type="term" value="C:cytoplasm"/>
    <property type="evidence" value="ECO:0007669"/>
    <property type="project" value="TreeGrafter"/>
</dbReference>
<sequence>MYIKKNKIDVLITNAWDRIGYNVLRGLAGKGLNVALGTDNYLGMAYYSHYCAAKFIHSNYKLSEQNFIEDVTKAIQKFQASVYIPTGEEVFAVSRNLERFKNLNVNIPVSDINTLEILNNKIFSYEIAKSAEVPVPDTIVPQSLDEIINFIQQSGKRAVIKKGWSRSAQGVFFLNGNENEKVIKKILSGSKLEFGKFIIQRYVSGETYGVSLLMNHGEPRAIFTHKRLREKIKSGGPSTLRVSARNQLLEEYAVRLLNSIKFHGVAMLEFKYDERTKQGWFIEVNPRFWGSVGLAINSGVNFPYLLYKMAIDGDVEPVFNYREGFKAKWLLGDISAITKNIFFGKTLSEFKKLFNEADIYDDYYKDDKLPFYAWIYLLFRRKIVKLK</sequence>
<dbReference type="AlphaFoldDB" id="A0A832CWW6"/>
<dbReference type="GO" id="GO:0005524">
    <property type="term" value="F:ATP binding"/>
    <property type="evidence" value="ECO:0007669"/>
    <property type="project" value="UniProtKB-UniRule"/>
</dbReference>
<accession>A0A832CWW6</accession>